<evidence type="ECO:0000313" key="2">
    <source>
        <dbReference type="EMBL" id="AIU39340.1"/>
    </source>
</evidence>
<dbReference type="KEGG" id="vg:26122566"/>
<dbReference type="GeneID" id="26122566"/>
<accession>A0A0M3MZ78</accession>
<feature type="compositionally biased region" description="Basic residues" evidence="1">
    <location>
        <begin position="21"/>
        <end position="34"/>
    </location>
</feature>
<name>A0A0M3MZ78_9ALPH</name>
<dbReference type="RefSeq" id="YP_009176937.1">
    <property type="nucleotide sequence ID" value="NC_027916.2"/>
</dbReference>
<reference evidence="4 5" key="1">
    <citation type="journal article" date="2015" name="J. Virol.">
        <title>The Genome of a Tortoise Herpesvirus (Testudinid Herpesvirus 3) Has a Novel Structure and Contains a Large Region That Is Not Required for Replication In Vitro or Virulence In Vivo.</title>
        <authorList>
            <person name="Gandar F."/>
            <person name="Wilkie G.S."/>
            <person name="Gatherer D."/>
            <person name="Kerr K."/>
            <person name="Marlier D."/>
            <person name="Diez M."/>
            <person name="Marschang R.E."/>
            <person name="Mast J."/>
            <person name="Dewals B.G."/>
            <person name="Davison A.J."/>
            <person name="Vanderplasschen A.F."/>
        </authorList>
    </citation>
    <scope>NUCLEOTIDE SEQUENCE [LARGE SCALE GENOMIC DNA]</scope>
    <source>
        <strain evidence="2 4">1976</strain>
        <strain evidence="3 5">4295/7R</strain>
    </source>
</reference>
<evidence type="ECO:0000313" key="3">
    <source>
        <dbReference type="EMBL" id="AIU39435.1"/>
    </source>
</evidence>
<dbReference type="Proteomes" id="UP000240599">
    <property type="component" value="Segment"/>
</dbReference>
<dbReference type="EMBL" id="KM924293">
    <property type="protein sequence ID" value="AIU39435.1"/>
    <property type="molecule type" value="Genomic_DNA"/>
</dbReference>
<sequence length="131" mass="14838">MFGSARLAMAEDYLAMGLVPKSRRSEHKNRKSHVAKNSMVISPTSKPDEAPPVPSKEQKKYPRRQKTVSAEYKPMVKKTPLKDSPPTPPVKEPQIEKSVAPPLLYTTQDFEFAPILSHDPFPYPWTHVQSK</sequence>
<proteinExistence type="predicted"/>
<dbReference type="EMBL" id="KM924292">
    <property type="protein sequence ID" value="AIU39340.1"/>
    <property type="molecule type" value="Genomic_DNA"/>
</dbReference>
<organism evidence="3 5">
    <name type="scientific">Testudinid alphaherpesvirus 3</name>
    <dbReference type="NCBI Taxonomy" id="2560801"/>
    <lineage>
        <taxon>Viruses</taxon>
        <taxon>Duplodnaviria</taxon>
        <taxon>Heunggongvirae</taxon>
        <taxon>Peploviricota</taxon>
        <taxon>Herviviricetes</taxon>
        <taxon>Herpesvirales</taxon>
        <taxon>Orthoherpesviridae</taxon>
        <taxon>Alphaherpesvirinae</taxon>
        <taxon>Scutavirus</taxon>
        <taxon>Scutavirus testudinidalpha3</taxon>
    </lineage>
</organism>
<evidence type="ECO:0000313" key="4">
    <source>
        <dbReference type="Proteomes" id="UP000208106"/>
    </source>
</evidence>
<evidence type="ECO:0000313" key="5">
    <source>
        <dbReference type="Proteomes" id="UP000240599"/>
    </source>
</evidence>
<gene>
    <name evidence="3" type="primary">TE24</name>
</gene>
<protein>
    <submittedName>
        <fullName evidence="3">Protein TE24</fullName>
    </submittedName>
</protein>
<feature type="region of interest" description="Disordered" evidence="1">
    <location>
        <begin position="17"/>
        <end position="96"/>
    </location>
</feature>
<keyword evidence="4" id="KW-1185">Reference proteome</keyword>
<dbReference type="Proteomes" id="UP000208106">
    <property type="component" value="Segment"/>
</dbReference>
<evidence type="ECO:0000256" key="1">
    <source>
        <dbReference type="SAM" id="MobiDB-lite"/>
    </source>
</evidence>